<comment type="caution">
    <text evidence="1">The sequence shown here is derived from an EMBL/GenBank/DDBJ whole genome shotgun (WGS) entry which is preliminary data.</text>
</comment>
<evidence type="ECO:0000313" key="2">
    <source>
        <dbReference type="Proteomes" id="UP000294200"/>
    </source>
</evidence>
<dbReference type="Gene3D" id="1.10.540.10">
    <property type="entry name" value="Acyl-CoA dehydrogenase/oxidase, N-terminal domain"/>
    <property type="match status" value="1"/>
</dbReference>
<dbReference type="InterPro" id="IPR046373">
    <property type="entry name" value="Acyl-CoA_Oxase/DH_mid-dom_sf"/>
</dbReference>
<evidence type="ECO:0000313" key="1">
    <source>
        <dbReference type="EMBL" id="TCG02924.1"/>
    </source>
</evidence>
<organism evidence="1 2">
    <name type="scientific">Paraburkholderia steynii</name>
    <dbReference type="NCBI Taxonomy" id="1245441"/>
    <lineage>
        <taxon>Bacteria</taxon>
        <taxon>Pseudomonadati</taxon>
        <taxon>Pseudomonadota</taxon>
        <taxon>Betaproteobacteria</taxon>
        <taxon>Burkholderiales</taxon>
        <taxon>Burkholderiaceae</taxon>
        <taxon>Paraburkholderia</taxon>
    </lineage>
</organism>
<dbReference type="Proteomes" id="UP000294200">
    <property type="component" value="Unassembled WGS sequence"/>
</dbReference>
<name>A0A4R0WZE4_9BURK</name>
<dbReference type="EMBL" id="MWML01000623">
    <property type="protein sequence ID" value="TCG02924.1"/>
    <property type="molecule type" value="Genomic_DNA"/>
</dbReference>
<gene>
    <name evidence="1" type="ORF">BZM27_52265</name>
</gene>
<reference evidence="1 2" key="1">
    <citation type="submission" date="2017-02" db="EMBL/GenBank/DDBJ databases">
        <title>Paraburkholderia sophoroidis sp. nov. and Paraburkholderia steynii sp. nov. rhizobial symbionts of the fynbos legume Hypocalyptus sophoroides.</title>
        <authorList>
            <person name="Steenkamp E.T."/>
            <person name="Beukes C.W."/>
            <person name="Van Zyl E."/>
            <person name="Avontuur J."/>
            <person name="Chan W.Y."/>
            <person name="Hassen A."/>
            <person name="Palmer M."/>
            <person name="Mthombeni L."/>
            <person name="Phalane F."/>
            <person name="Sereme K."/>
            <person name="Venter S.N."/>
        </authorList>
    </citation>
    <scope>NUCLEOTIDE SEQUENCE [LARGE SCALE GENOMIC DNA]</scope>
    <source>
        <strain evidence="1 2">HC1.1ba</strain>
    </source>
</reference>
<accession>A0A4R0WZE4</accession>
<dbReference type="SUPFAM" id="SSF56645">
    <property type="entry name" value="Acyl-CoA dehydrogenase NM domain-like"/>
    <property type="match status" value="1"/>
</dbReference>
<dbReference type="GO" id="GO:0016627">
    <property type="term" value="F:oxidoreductase activity, acting on the CH-CH group of donors"/>
    <property type="evidence" value="ECO:0007669"/>
    <property type="project" value="InterPro"/>
</dbReference>
<sequence length="195" mass="21267">MRKQSSVYQSIAIVAKKNALEAETLRRMPEENVKAIRESGLMPLLRPREFGGFEADWITHIDCCAEVARSAARQAGACLFCFNISFTSDISPSRLSRRFTTSIPIQTSRRRSVPIGKIKRVSGGFEVSGRWVFASGVDHCDWAIVGGKVGIGGKVGVGNFLLSPGQFTVDRVWNSAGLKGSGSNDYRRQGPSLCP</sequence>
<protein>
    <recommendedName>
        <fullName evidence="3">Acyl-CoA dehydrogenase/oxidase N-terminal domain-containing protein</fullName>
    </recommendedName>
</protein>
<dbReference type="InterPro" id="IPR009100">
    <property type="entry name" value="AcylCoA_DH/oxidase_NM_dom_sf"/>
</dbReference>
<keyword evidence="2" id="KW-1185">Reference proteome</keyword>
<dbReference type="GO" id="GO:0050660">
    <property type="term" value="F:flavin adenine dinucleotide binding"/>
    <property type="evidence" value="ECO:0007669"/>
    <property type="project" value="InterPro"/>
</dbReference>
<dbReference type="AlphaFoldDB" id="A0A4R0WZE4"/>
<proteinExistence type="predicted"/>
<dbReference type="Gene3D" id="2.40.110.10">
    <property type="entry name" value="Butyryl-CoA Dehydrogenase, subunit A, domain 2"/>
    <property type="match status" value="1"/>
</dbReference>
<dbReference type="InterPro" id="IPR037069">
    <property type="entry name" value="AcylCoA_DH/ox_N_sf"/>
</dbReference>
<evidence type="ECO:0008006" key="3">
    <source>
        <dbReference type="Google" id="ProtNLM"/>
    </source>
</evidence>